<evidence type="ECO:0000313" key="3">
    <source>
        <dbReference type="EMBL" id="KAJ8955217.1"/>
    </source>
</evidence>
<reference evidence="3" key="1">
    <citation type="journal article" date="2023" name="Insect Mol. Biol.">
        <title>Genome sequencing provides insights into the evolution of gene families encoding plant cell wall-degrading enzymes in longhorned beetles.</title>
        <authorList>
            <person name="Shin N.R."/>
            <person name="Okamura Y."/>
            <person name="Kirsch R."/>
            <person name="Pauchet Y."/>
        </authorList>
    </citation>
    <scope>NUCLEOTIDE SEQUENCE</scope>
    <source>
        <strain evidence="3">AMC_N1</strain>
    </source>
</reference>
<dbReference type="AlphaFoldDB" id="A0AAV8YT79"/>
<sequence>MPRKNIRKTQRQSWASQEDPVLLILDGHLSHTKNLDVILKARENFVTLLYLPLHTTYKLQPLDVGVMFPFNAYIDQVLETWMNNHPGGTVTASQISSIFREAYLKAAVPTNAIHGFRKTGIFPFNPETFTDADFIAAEVTDELIEEPSVPVTDNTETSRQERQENPIPGPSSRPDTVLDSDSQEQNSKNSSPFSIAPFVCHPLPKITNKRSNNKRKSTGTVILTSTPYKKQLEKEKMERAEPEGRKKAKAEARLIKNKTVKALKIKNNIRKKEKHCESSNEDSEDTECVLWCENLKSSVSGEGWIQCISCRGWAHDECAGVSDDEENYYMHQTCPAPDVS</sequence>
<name>A0AAV8YT79_9CUCU</name>
<dbReference type="Proteomes" id="UP001162162">
    <property type="component" value="Unassembled WGS sequence"/>
</dbReference>
<feature type="region of interest" description="Disordered" evidence="1">
    <location>
        <begin position="145"/>
        <end position="225"/>
    </location>
</feature>
<gene>
    <name evidence="3" type="ORF">NQ318_000242</name>
</gene>
<evidence type="ECO:0000256" key="1">
    <source>
        <dbReference type="SAM" id="MobiDB-lite"/>
    </source>
</evidence>
<keyword evidence="4" id="KW-1185">Reference proteome</keyword>
<accession>A0AAV8YT79</accession>
<feature type="compositionally biased region" description="Basic residues" evidence="1">
    <location>
        <begin position="207"/>
        <end position="217"/>
    </location>
</feature>
<evidence type="ECO:0000313" key="4">
    <source>
        <dbReference type="Proteomes" id="UP001162162"/>
    </source>
</evidence>
<protein>
    <recommendedName>
        <fullName evidence="2">DDE-1 domain-containing protein</fullName>
    </recommendedName>
</protein>
<proteinExistence type="predicted"/>
<feature type="compositionally biased region" description="Polar residues" evidence="1">
    <location>
        <begin position="179"/>
        <end position="193"/>
    </location>
</feature>
<organism evidence="3 4">
    <name type="scientific">Aromia moschata</name>
    <dbReference type="NCBI Taxonomy" id="1265417"/>
    <lineage>
        <taxon>Eukaryota</taxon>
        <taxon>Metazoa</taxon>
        <taxon>Ecdysozoa</taxon>
        <taxon>Arthropoda</taxon>
        <taxon>Hexapoda</taxon>
        <taxon>Insecta</taxon>
        <taxon>Pterygota</taxon>
        <taxon>Neoptera</taxon>
        <taxon>Endopterygota</taxon>
        <taxon>Coleoptera</taxon>
        <taxon>Polyphaga</taxon>
        <taxon>Cucujiformia</taxon>
        <taxon>Chrysomeloidea</taxon>
        <taxon>Cerambycidae</taxon>
        <taxon>Cerambycinae</taxon>
        <taxon>Callichromatini</taxon>
        <taxon>Aromia</taxon>
    </lineage>
</organism>
<evidence type="ECO:0000259" key="2">
    <source>
        <dbReference type="Pfam" id="PF03184"/>
    </source>
</evidence>
<dbReference type="EMBL" id="JAPWTK010000039">
    <property type="protein sequence ID" value="KAJ8955217.1"/>
    <property type="molecule type" value="Genomic_DNA"/>
</dbReference>
<comment type="caution">
    <text evidence="3">The sequence shown here is derived from an EMBL/GenBank/DDBJ whole genome shotgun (WGS) entry which is preliminary data.</text>
</comment>
<feature type="domain" description="DDE-1" evidence="2">
    <location>
        <begin position="15"/>
        <end position="84"/>
    </location>
</feature>
<dbReference type="CDD" id="cd15517">
    <property type="entry name" value="PHD_TCF19_like"/>
    <property type="match status" value="1"/>
</dbReference>
<dbReference type="GO" id="GO:0003676">
    <property type="term" value="F:nucleic acid binding"/>
    <property type="evidence" value="ECO:0007669"/>
    <property type="project" value="InterPro"/>
</dbReference>
<dbReference type="Pfam" id="PF03184">
    <property type="entry name" value="DDE_1"/>
    <property type="match status" value="1"/>
</dbReference>
<dbReference type="InterPro" id="IPR004875">
    <property type="entry name" value="DDE_SF_endonuclease_dom"/>
</dbReference>